<dbReference type="RefSeq" id="WP_344915775.1">
    <property type="nucleotide sequence ID" value="NZ_BAABAQ010000002.1"/>
</dbReference>
<evidence type="ECO:0000313" key="3">
    <source>
        <dbReference type="Proteomes" id="UP001501251"/>
    </source>
</evidence>
<dbReference type="Proteomes" id="UP001501251">
    <property type="component" value="Unassembled WGS sequence"/>
</dbReference>
<evidence type="ECO:0000256" key="1">
    <source>
        <dbReference type="SAM" id="MobiDB-lite"/>
    </source>
</evidence>
<accession>A0ABP8AHF6</accession>
<proteinExistence type="predicted"/>
<protein>
    <submittedName>
        <fullName evidence="2">Uncharacterized protein</fullName>
    </submittedName>
</protein>
<organism evidence="2 3">
    <name type="scientific">Streptosporangium oxazolinicum</name>
    <dbReference type="NCBI Taxonomy" id="909287"/>
    <lineage>
        <taxon>Bacteria</taxon>
        <taxon>Bacillati</taxon>
        <taxon>Actinomycetota</taxon>
        <taxon>Actinomycetes</taxon>
        <taxon>Streptosporangiales</taxon>
        <taxon>Streptosporangiaceae</taxon>
        <taxon>Streptosporangium</taxon>
    </lineage>
</organism>
<comment type="caution">
    <text evidence="2">The sequence shown here is derived from an EMBL/GenBank/DDBJ whole genome shotgun (WGS) entry which is preliminary data.</text>
</comment>
<sequence length="123" mass="12452">MRRRLPAGESRPLLAEPPVLPEPAWAAGTPVGTAFAALRAAAGAGGALLGERARAALLETVGGWDGDHPAMGGGWLDGPPAGLPGADRPGARLAPLAAPAPYRVTDADVTAWRAGRTTPTWYG</sequence>
<dbReference type="EMBL" id="BAABAQ010000002">
    <property type="protein sequence ID" value="GAA4183873.1"/>
    <property type="molecule type" value="Genomic_DNA"/>
</dbReference>
<name>A0ABP8AHF6_9ACTN</name>
<gene>
    <name evidence="2" type="ORF">GCM10022252_11880</name>
</gene>
<evidence type="ECO:0000313" key="2">
    <source>
        <dbReference type="EMBL" id="GAA4183873.1"/>
    </source>
</evidence>
<keyword evidence="3" id="KW-1185">Reference proteome</keyword>
<feature type="region of interest" description="Disordered" evidence="1">
    <location>
        <begin position="69"/>
        <end position="88"/>
    </location>
</feature>
<reference evidence="3" key="1">
    <citation type="journal article" date="2019" name="Int. J. Syst. Evol. Microbiol.">
        <title>The Global Catalogue of Microorganisms (GCM) 10K type strain sequencing project: providing services to taxonomists for standard genome sequencing and annotation.</title>
        <authorList>
            <consortium name="The Broad Institute Genomics Platform"/>
            <consortium name="The Broad Institute Genome Sequencing Center for Infectious Disease"/>
            <person name="Wu L."/>
            <person name="Ma J."/>
        </authorList>
    </citation>
    <scope>NUCLEOTIDE SEQUENCE [LARGE SCALE GENOMIC DNA]</scope>
    <source>
        <strain evidence="3">JCM 17388</strain>
    </source>
</reference>